<reference evidence="8" key="1">
    <citation type="journal article" date="2021" name="PeerJ">
        <title>Extensive microbial diversity within the chicken gut microbiome revealed by metagenomics and culture.</title>
        <authorList>
            <person name="Gilroy R."/>
            <person name="Ravi A."/>
            <person name="Getino M."/>
            <person name="Pursley I."/>
            <person name="Horton D.L."/>
            <person name="Alikhan N.F."/>
            <person name="Baker D."/>
            <person name="Gharbi K."/>
            <person name="Hall N."/>
            <person name="Watson M."/>
            <person name="Adriaenssens E.M."/>
            <person name="Foster-Nyarko E."/>
            <person name="Jarju S."/>
            <person name="Secka A."/>
            <person name="Antonio M."/>
            <person name="Oren A."/>
            <person name="Chaudhuri R.R."/>
            <person name="La Ragione R."/>
            <person name="Hildebrand F."/>
            <person name="Pallen M.J."/>
        </authorList>
    </citation>
    <scope>NUCLEOTIDE SEQUENCE</scope>
    <source>
        <strain evidence="8">12435</strain>
    </source>
</reference>
<dbReference type="SUPFAM" id="SSF52821">
    <property type="entry name" value="Rhodanese/Cell cycle control phosphatase"/>
    <property type="match status" value="1"/>
</dbReference>
<evidence type="ECO:0000256" key="4">
    <source>
        <dbReference type="ARBA" id="ARBA00022827"/>
    </source>
</evidence>
<accession>A0A9D1Q206</accession>
<dbReference type="PRINTS" id="PR00368">
    <property type="entry name" value="FADPNR"/>
</dbReference>
<dbReference type="EMBL" id="DXHS01000092">
    <property type="protein sequence ID" value="HIW02849.1"/>
    <property type="molecule type" value="Genomic_DNA"/>
</dbReference>
<reference evidence="8" key="2">
    <citation type="submission" date="2021-04" db="EMBL/GenBank/DDBJ databases">
        <authorList>
            <person name="Gilroy R."/>
        </authorList>
    </citation>
    <scope>NUCLEOTIDE SEQUENCE</scope>
    <source>
        <strain evidence="8">12435</strain>
    </source>
</reference>
<protein>
    <submittedName>
        <fullName evidence="8">FAD-dependent oxidoreductase</fullName>
    </submittedName>
</protein>
<dbReference type="SUPFAM" id="SSF51905">
    <property type="entry name" value="FAD/NAD(P)-binding domain"/>
    <property type="match status" value="1"/>
</dbReference>
<evidence type="ECO:0000259" key="7">
    <source>
        <dbReference type="PROSITE" id="PS50206"/>
    </source>
</evidence>
<dbReference type="SMART" id="SM00450">
    <property type="entry name" value="RHOD"/>
    <property type="match status" value="1"/>
</dbReference>
<keyword evidence="3" id="KW-0285">Flavoprotein</keyword>
<dbReference type="SUPFAM" id="SSF55424">
    <property type="entry name" value="FAD/NAD-linked reductases, dimerisation (C-terminal) domain"/>
    <property type="match status" value="1"/>
</dbReference>
<dbReference type="PRINTS" id="PR00411">
    <property type="entry name" value="PNDRDTASEI"/>
</dbReference>
<evidence type="ECO:0000256" key="5">
    <source>
        <dbReference type="ARBA" id="ARBA00023002"/>
    </source>
</evidence>
<dbReference type="InterPro" id="IPR001763">
    <property type="entry name" value="Rhodanese-like_dom"/>
</dbReference>
<evidence type="ECO:0000256" key="6">
    <source>
        <dbReference type="ARBA" id="ARBA00023284"/>
    </source>
</evidence>
<dbReference type="Pfam" id="PF07992">
    <property type="entry name" value="Pyr_redox_2"/>
    <property type="match status" value="1"/>
</dbReference>
<dbReference type="GO" id="GO:0016491">
    <property type="term" value="F:oxidoreductase activity"/>
    <property type="evidence" value="ECO:0007669"/>
    <property type="project" value="UniProtKB-KW"/>
</dbReference>
<dbReference type="PANTHER" id="PTHR43429">
    <property type="entry name" value="PYRIDINE NUCLEOTIDE-DISULFIDE OXIDOREDUCTASE DOMAIN-CONTAINING"/>
    <property type="match status" value="1"/>
</dbReference>
<evidence type="ECO:0000256" key="3">
    <source>
        <dbReference type="ARBA" id="ARBA00022630"/>
    </source>
</evidence>
<dbReference type="Gene3D" id="3.50.50.60">
    <property type="entry name" value="FAD/NAD(P)-binding domain"/>
    <property type="match status" value="2"/>
</dbReference>
<feature type="domain" description="Rhodanese" evidence="7">
    <location>
        <begin position="491"/>
        <end position="577"/>
    </location>
</feature>
<dbReference type="Pfam" id="PF00581">
    <property type="entry name" value="Rhodanese"/>
    <property type="match status" value="1"/>
</dbReference>
<dbReference type="InterPro" id="IPR050260">
    <property type="entry name" value="FAD-bd_OxRdtase"/>
</dbReference>
<keyword evidence="6" id="KW-0676">Redox-active center</keyword>
<dbReference type="InterPro" id="IPR023753">
    <property type="entry name" value="FAD/NAD-binding_dom"/>
</dbReference>
<comment type="cofactor">
    <cofactor evidence="1">
        <name>FAD</name>
        <dbReference type="ChEBI" id="CHEBI:57692"/>
    </cofactor>
</comment>
<dbReference type="InterPro" id="IPR036188">
    <property type="entry name" value="FAD/NAD-bd_sf"/>
</dbReference>
<comment type="caution">
    <text evidence="8">The sequence shown here is derived from an EMBL/GenBank/DDBJ whole genome shotgun (WGS) entry which is preliminary data.</text>
</comment>
<dbReference type="Gene3D" id="3.40.250.10">
    <property type="entry name" value="Rhodanese-like domain"/>
    <property type="match status" value="1"/>
</dbReference>
<organism evidence="8 9">
    <name type="scientific">Candidatus Protoclostridium stercorigallinarum</name>
    <dbReference type="NCBI Taxonomy" id="2838741"/>
    <lineage>
        <taxon>Bacteria</taxon>
        <taxon>Bacillati</taxon>
        <taxon>Bacillota</taxon>
        <taxon>Clostridia</taxon>
        <taxon>Candidatus Protoclostridium</taxon>
    </lineage>
</organism>
<keyword evidence="4" id="KW-0274">FAD</keyword>
<dbReference type="PROSITE" id="PS50206">
    <property type="entry name" value="RHODANESE_3"/>
    <property type="match status" value="1"/>
</dbReference>
<evidence type="ECO:0000256" key="1">
    <source>
        <dbReference type="ARBA" id="ARBA00001974"/>
    </source>
</evidence>
<dbReference type="InterPro" id="IPR016156">
    <property type="entry name" value="FAD/NAD-linked_Rdtase_dimer_sf"/>
</dbReference>
<sequence length="579" mass="62187">MKIPGLFSKESRAVRKKTLPDGRTVDAPKILIVGGVAGGATAAARLRRLNEFAEIIIFERTGYVSYANCGLPYYIGNVITDKRDLTLQSPAGFAARYNVEVRVSTEVISVDPEAHTVVARELSSGREYTEDYDRLLLAPGAAPALPGVPGDRGKRVYTLRTVEDTFRLGERAEQQGVKRAVVIGGGFIGLETAENLVRRGISVTLLQRSRQVLPPLDADMASMLAEELVRGGVDVRFGAHVRSIEERRDGVTVVTDGGRYDCELVLAATGVMPESDLALGCGLKTGVKGAIVTDDGMGTSDPDIFAVGDAVQTEDYLTREPVNVPLAGPANRQARVAADNICGVADSYRGTQGTSIVKLFGLTAAATGMNEKTAQKRGIRYLKTVTLSPSHATYYPGAEEMFVKLLFTPDAGKLLGAQIVGREGVDKRIDVLGVALRAGMSVRDLTTLELAYAPPFSSAKDPVNVAGYVAENVLAGLVKQFHAEELPELCDASDIVMLDVRSRGEFASGHFSRAINVPVDELRARLDYLPRGVPLYINCRSGTRSYIACRMLSAYGFDCHNLAGGIAFASHVHPELIIK</sequence>
<dbReference type="Pfam" id="PF02852">
    <property type="entry name" value="Pyr_redox_dim"/>
    <property type="match status" value="1"/>
</dbReference>
<gene>
    <name evidence="8" type="ORF">H9892_05875</name>
</gene>
<comment type="similarity">
    <text evidence="2">Belongs to the class-III pyridine nucleotide-disulfide oxidoreductase family.</text>
</comment>
<evidence type="ECO:0000313" key="8">
    <source>
        <dbReference type="EMBL" id="HIW02849.1"/>
    </source>
</evidence>
<keyword evidence="5" id="KW-0560">Oxidoreductase</keyword>
<evidence type="ECO:0000313" key="9">
    <source>
        <dbReference type="Proteomes" id="UP000823990"/>
    </source>
</evidence>
<dbReference type="PANTHER" id="PTHR43429:SF1">
    <property type="entry name" value="NAD(P)H SULFUR OXIDOREDUCTASE (COA-DEPENDENT)"/>
    <property type="match status" value="1"/>
</dbReference>
<dbReference type="Proteomes" id="UP000823990">
    <property type="component" value="Unassembled WGS sequence"/>
</dbReference>
<proteinExistence type="inferred from homology"/>
<dbReference type="AlphaFoldDB" id="A0A9D1Q206"/>
<evidence type="ECO:0000256" key="2">
    <source>
        <dbReference type="ARBA" id="ARBA00009130"/>
    </source>
</evidence>
<dbReference type="InterPro" id="IPR036873">
    <property type="entry name" value="Rhodanese-like_dom_sf"/>
</dbReference>
<name>A0A9D1Q206_9FIRM</name>
<dbReference type="InterPro" id="IPR004099">
    <property type="entry name" value="Pyr_nucl-diS_OxRdtase_dimer"/>
</dbReference>